<feature type="region of interest" description="Disordered" evidence="1">
    <location>
        <begin position="136"/>
        <end position="181"/>
    </location>
</feature>
<accession>A0A7J8HS46</accession>
<evidence type="ECO:0000256" key="1">
    <source>
        <dbReference type="SAM" id="MobiDB-lite"/>
    </source>
</evidence>
<name>A0A7J8HS46_ROUAE</name>
<dbReference type="AlphaFoldDB" id="A0A7J8HS46"/>
<feature type="compositionally biased region" description="Low complexity" evidence="1">
    <location>
        <begin position="166"/>
        <end position="178"/>
    </location>
</feature>
<gene>
    <name evidence="2" type="ORF">HJG63_011026</name>
</gene>
<comment type="caution">
    <text evidence="2">The sequence shown here is derived from an EMBL/GenBank/DDBJ whole genome shotgun (WGS) entry which is preliminary data.</text>
</comment>
<evidence type="ECO:0000313" key="2">
    <source>
        <dbReference type="EMBL" id="KAF6474898.1"/>
    </source>
</evidence>
<reference evidence="2 3" key="1">
    <citation type="journal article" date="2020" name="Nature">
        <title>Six reference-quality genomes reveal evolution of bat adaptations.</title>
        <authorList>
            <person name="Jebb D."/>
            <person name="Huang Z."/>
            <person name="Pippel M."/>
            <person name="Hughes G.M."/>
            <person name="Lavrichenko K."/>
            <person name="Devanna P."/>
            <person name="Winkler S."/>
            <person name="Jermiin L.S."/>
            <person name="Skirmuntt E.C."/>
            <person name="Katzourakis A."/>
            <person name="Burkitt-Gray L."/>
            <person name="Ray D.A."/>
            <person name="Sullivan K.A.M."/>
            <person name="Roscito J.G."/>
            <person name="Kirilenko B.M."/>
            <person name="Davalos L.M."/>
            <person name="Corthals A.P."/>
            <person name="Power M.L."/>
            <person name="Jones G."/>
            <person name="Ransome R.D."/>
            <person name="Dechmann D.K.N."/>
            <person name="Locatelli A.G."/>
            <person name="Puechmaille S.J."/>
            <person name="Fedrigo O."/>
            <person name="Jarvis E.D."/>
            <person name="Hiller M."/>
            <person name="Vernes S.C."/>
            <person name="Myers E.W."/>
            <person name="Teeling E.C."/>
        </authorList>
    </citation>
    <scope>NUCLEOTIDE SEQUENCE [LARGE SCALE GENOMIC DNA]</scope>
    <source>
        <strain evidence="2">MRouAeg1</strain>
        <tissue evidence="2">Muscle</tissue>
    </source>
</reference>
<dbReference type="Proteomes" id="UP000593571">
    <property type="component" value="Unassembled WGS sequence"/>
</dbReference>
<proteinExistence type="predicted"/>
<keyword evidence="3" id="KW-1185">Reference proteome</keyword>
<organism evidence="2 3">
    <name type="scientific">Rousettus aegyptiacus</name>
    <name type="common">Egyptian fruit bat</name>
    <name type="synonym">Pteropus aegyptiacus</name>
    <dbReference type="NCBI Taxonomy" id="9407"/>
    <lineage>
        <taxon>Eukaryota</taxon>
        <taxon>Metazoa</taxon>
        <taxon>Chordata</taxon>
        <taxon>Craniata</taxon>
        <taxon>Vertebrata</taxon>
        <taxon>Euteleostomi</taxon>
        <taxon>Mammalia</taxon>
        <taxon>Eutheria</taxon>
        <taxon>Laurasiatheria</taxon>
        <taxon>Chiroptera</taxon>
        <taxon>Yinpterochiroptera</taxon>
        <taxon>Pteropodoidea</taxon>
        <taxon>Pteropodidae</taxon>
        <taxon>Rousettinae</taxon>
        <taxon>Rousettus</taxon>
    </lineage>
</organism>
<dbReference type="EMBL" id="JACASE010000004">
    <property type="protein sequence ID" value="KAF6474898.1"/>
    <property type="molecule type" value="Genomic_DNA"/>
</dbReference>
<sequence length="287" mass="32294">MQKIKISPTYLAPIFIRRECYAAPCRINYTSHSRTRYRVTTAHNPPPPDSTRLCIRSKTTHMNNSTAQCRHDNFTHHTPHKTLQTTAHRLHQTPRPHTTREPNMTIRRTTHAPLKCSTHAPRHHTPKQTLLKANTHKRTARPESQLAHHARHTHHNLFDPHPHGPPVSVSEASSAPDPQAWPDPLYQAGLPLARRPVQSSGRALGLRGSSHSRSRHLHRLLGARQARLWRRRNRKQLTAACGAPSLRGREVGGDGFRQCWATGGVCAGAVRTSRAPLGNLRRFDVPG</sequence>
<evidence type="ECO:0000313" key="3">
    <source>
        <dbReference type="Proteomes" id="UP000593571"/>
    </source>
</evidence>
<protein>
    <submittedName>
        <fullName evidence="2">Uncharacterized protein</fullName>
    </submittedName>
</protein>